<dbReference type="SUPFAM" id="SSF51445">
    <property type="entry name" value="(Trans)glycosidases"/>
    <property type="match status" value="1"/>
</dbReference>
<evidence type="ECO:0000256" key="4">
    <source>
        <dbReference type="ARBA" id="ARBA00023157"/>
    </source>
</evidence>
<dbReference type="Gene3D" id="3.20.20.80">
    <property type="entry name" value="Glycosidases"/>
    <property type="match status" value="1"/>
</dbReference>
<dbReference type="GO" id="GO:0005886">
    <property type="term" value="C:plasma membrane"/>
    <property type="evidence" value="ECO:0007669"/>
    <property type="project" value="UniProtKB-SubCell"/>
</dbReference>
<evidence type="ECO:0000256" key="2">
    <source>
        <dbReference type="ARBA" id="ARBA00007528"/>
    </source>
</evidence>
<keyword evidence="5" id="KW-0325">Glycoprotein</keyword>
<keyword evidence="3" id="KW-0732">Signal</keyword>
<reference evidence="8 9" key="2">
    <citation type="submission" date="2015-05" db="EMBL/GenBank/DDBJ databases">
        <authorList>
            <person name="Morales-Cruz A."/>
            <person name="Amrine K.C."/>
            <person name="Cantu D."/>
        </authorList>
    </citation>
    <scope>NUCLEOTIDE SEQUENCE [LARGE SCALE GENOMIC DNA]</scope>
    <source>
        <strain evidence="8">UCRPC4</strain>
    </source>
</reference>
<evidence type="ECO:0000313" key="9">
    <source>
        <dbReference type="Proteomes" id="UP000053317"/>
    </source>
</evidence>
<proteinExistence type="inferred from homology"/>
<dbReference type="AlphaFoldDB" id="A0A0G2GPF7"/>
<keyword evidence="6 7" id="KW-0449">Lipoprotein</keyword>
<accession>A0A0G2GPF7</accession>
<evidence type="ECO:0000256" key="7">
    <source>
        <dbReference type="RuleBase" id="RU361209"/>
    </source>
</evidence>
<dbReference type="GO" id="GO:0042124">
    <property type="term" value="F:1,3-beta-glucanosyltransferase activity"/>
    <property type="evidence" value="ECO:0007669"/>
    <property type="project" value="TreeGrafter"/>
</dbReference>
<comment type="similarity">
    <text evidence="2 7">Belongs to the glycosyl hydrolase 72 family.</text>
</comment>
<evidence type="ECO:0000256" key="6">
    <source>
        <dbReference type="ARBA" id="ARBA00023288"/>
    </source>
</evidence>
<dbReference type="OrthoDB" id="1055148at2759"/>
<dbReference type="PANTHER" id="PTHR31468:SF2">
    <property type="entry name" value="1,3-BETA-GLUCANOSYLTRANSFERASE GAS1"/>
    <property type="match status" value="1"/>
</dbReference>
<dbReference type="EMBL" id="LCWF01000118">
    <property type="protein sequence ID" value="KKY18710.1"/>
    <property type="molecule type" value="Genomic_DNA"/>
</dbReference>
<name>A0A0G2GPF7_PHACM</name>
<dbReference type="Pfam" id="PF03198">
    <property type="entry name" value="Glyco_hydro_72"/>
    <property type="match status" value="1"/>
</dbReference>
<dbReference type="PANTHER" id="PTHR31468">
    <property type="entry name" value="1,3-BETA-GLUCANOSYLTRANSFERASE GAS1"/>
    <property type="match status" value="1"/>
</dbReference>
<protein>
    <recommendedName>
        <fullName evidence="7">1,3-beta-glucanosyltransferase</fullName>
        <ecNumber evidence="7">2.4.1.-</ecNumber>
    </recommendedName>
</protein>
<dbReference type="GO" id="GO:0031505">
    <property type="term" value="P:fungal-type cell wall organization"/>
    <property type="evidence" value="ECO:0007669"/>
    <property type="project" value="TreeGrafter"/>
</dbReference>
<dbReference type="InterPro" id="IPR017853">
    <property type="entry name" value="GH"/>
</dbReference>
<organism evidence="8 9">
    <name type="scientific">Phaeomoniella chlamydospora</name>
    <name type="common">Phaeoacremonium chlamydosporum</name>
    <dbReference type="NCBI Taxonomy" id="158046"/>
    <lineage>
        <taxon>Eukaryota</taxon>
        <taxon>Fungi</taxon>
        <taxon>Dikarya</taxon>
        <taxon>Ascomycota</taxon>
        <taxon>Pezizomycotina</taxon>
        <taxon>Eurotiomycetes</taxon>
        <taxon>Chaetothyriomycetidae</taxon>
        <taxon>Phaeomoniellales</taxon>
        <taxon>Phaeomoniellaceae</taxon>
        <taxon>Phaeomoniella</taxon>
    </lineage>
</organism>
<dbReference type="InterPro" id="IPR004886">
    <property type="entry name" value="Glucanosyltransferase"/>
</dbReference>
<reference evidence="8 9" key="1">
    <citation type="submission" date="2015-05" db="EMBL/GenBank/DDBJ databases">
        <title>Distinctive expansion of gene families associated with plant cell wall degradation and secondary metabolism in the genomes of grapevine trunk pathogens.</title>
        <authorList>
            <person name="Lawrence D.P."/>
            <person name="Travadon R."/>
            <person name="Rolshausen P.E."/>
            <person name="Baumgartner K."/>
        </authorList>
    </citation>
    <scope>NUCLEOTIDE SEQUENCE [LARGE SCALE GENOMIC DNA]</scope>
    <source>
        <strain evidence="8">UCRPC4</strain>
    </source>
</reference>
<keyword evidence="9" id="KW-1185">Reference proteome</keyword>
<evidence type="ECO:0000256" key="5">
    <source>
        <dbReference type="ARBA" id="ARBA00023180"/>
    </source>
</evidence>
<dbReference type="GO" id="GO:0098552">
    <property type="term" value="C:side of membrane"/>
    <property type="evidence" value="ECO:0007669"/>
    <property type="project" value="UniProtKB-KW"/>
</dbReference>
<comment type="subcellular location">
    <subcellularLocation>
        <location evidence="1 7">Cell membrane</location>
        <topology evidence="1 7">Lipid-anchor</topology>
        <topology evidence="1 7">GPI-anchor</topology>
    </subcellularLocation>
</comment>
<keyword evidence="7" id="KW-0336">GPI-anchor</keyword>
<keyword evidence="7" id="KW-0472">Membrane</keyword>
<keyword evidence="4" id="KW-1015">Disulfide bond</keyword>
<keyword evidence="7" id="KW-0808">Transferase</keyword>
<sequence length="364" mass="41162">MASAEIPIEIGGRYFWRDGDRFIIRGVVYQTNSSDRSQQWVDPLADDRLEDLKRDLSLFVELGLNTIHVYRIDSTKCHDAVMRLLADAGIYVVLVSILALFETLDIINRLDAVKSYNLDLLQHFFMKLDSMAKYANTLGVIVAAEVVNDVPSTPAAEIVKAVVRDVKRYVKLKSELTEHRVLPVGVSASDVLALRKPQFQYFCAGNTEESVDFFTIDLFSDATVPVFFSEYGGKVWDHRTFQETKAIFSPRMTTVFSGGCAYELFMHSNKYGMVDIDEHGNLIKLTDFENYKQSLQDSQDAPNTDMQWASTALISNKSLEFPPTDRVWMARSIIPTSPVDWESIANEIEGEKWTIVPPESLGND</sequence>
<dbReference type="GO" id="GO:0071970">
    <property type="term" value="P:fungal-type cell wall (1-&gt;3)-beta-D-glucan biosynthetic process"/>
    <property type="evidence" value="ECO:0007669"/>
    <property type="project" value="TreeGrafter"/>
</dbReference>
<comment type="function">
    <text evidence="7">Splits internally a 1,3-beta-glucan molecule and transfers the newly generated reducing end (the donor) to the non-reducing end of another 1,3-beta-glucan molecule (the acceptor) forming a 1,3-beta linkage, resulting in the elongation of 1,3-beta-glucan chains in the cell wall.</text>
</comment>
<evidence type="ECO:0000313" key="8">
    <source>
        <dbReference type="EMBL" id="KKY18710.1"/>
    </source>
</evidence>
<gene>
    <name evidence="8" type="ORF">UCRPC4_g04861</name>
</gene>
<evidence type="ECO:0000256" key="3">
    <source>
        <dbReference type="ARBA" id="ARBA00022729"/>
    </source>
</evidence>
<dbReference type="Proteomes" id="UP000053317">
    <property type="component" value="Unassembled WGS sequence"/>
</dbReference>
<dbReference type="EC" id="2.4.1.-" evidence="7"/>
<comment type="caution">
    <text evidence="8">The sequence shown here is derived from an EMBL/GenBank/DDBJ whole genome shotgun (WGS) entry which is preliminary data.</text>
</comment>
<evidence type="ECO:0000256" key="1">
    <source>
        <dbReference type="ARBA" id="ARBA00004609"/>
    </source>
</evidence>